<evidence type="ECO:0000256" key="4">
    <source>
        <dbReference type="ARBA" id="ARBA00022729"/>
    </source>
</evidence>
<dbReference type="SUPFAM" id="SSF53822">
    <property type="entry name" value="Periplasmic binding protein-like I"/>
    <property type="match status" value="1"/>
</dbReference>
<dbReference type="InterPro" id="IPR003760">
    <property type="entry name" value="PnrA-like"/>
</dbReference>
<keyword evidence="3" id="KW-1003">Cell membrane</keyword>
<keyword evidence="6" id="KW-0449">Lipoprotein</keyword>
<dbReference type="Gene3D" id="3.40.50.2300">
    <property type="match status" value="2"/>
</dbReference>
<protein>
    <submittedName>
        <fullName evidence="9">BMP family ABC transporter substrate-binding protein</fullName>
    </submittedName>
</protein>
<organism evidence="9">
    <name type="scientific">Caldilineaceae bacterium SB0664_bin_27</name>
    <dbReference type="NCBI Taxonomy" id="2605260"/>
    <lineage>
        <taxon>Bacteria</taxon>
        <taxon>Bacillati</taxon>
        <taxon>Chloroflexota</taxon>
        <taxon>Caldilineae</taxon>
        <taxon>Caldilineales</taxon>
        <taxon>Caldilineaceae</taxon>
    </lineage>
</organism>
<comment type="similarity">
    <text evidence="2">Belongs to the BMP lipoprotein family.</text>
</comment>
<comment type="caution">
    <text evidence="9">The sequence shown here is derived from an EMBL/GenBank/DDBJ whole genome shotgun (WGS) entry which is preliminary data.</text>
</comment>
<keyword evidence="5" id="KW-0472">Membrane</keyword>
<dbReference type="EMBL" id="VXRG01000130">
    <property type="protein sequence ID" value="MXY94888.1"/>
    <property type="molecule type" value="Genomic_DNA"/>
</dbReference>
<dbReference type="CDD" id="cd06354">
    <property type="entry name" value="PBP1_PrnA-like"/>
    <property type="match status" value="1"/>
</dbReference>
<proteinExistence type="inferred from homology"/>
<sequence length="351" mass="36178">MKLLILLTAVAMLLAACPAPMPASDSGSGAADTGDSMAGDFKVGLVTDVGRVNDRSFNQSAWEGVVAAAEALGLAEDDIKYIETQDAKDYADNMQQFIDADYNVIVSVGFALGDATTTAAKENPDVFFIGVDQFQGEAMPNVAGLIFNEDHSGYLAGVLAGSLSKTGTIAAVLGTDLVPPVVAFNEGYIAGAKSVNADINVISTYHPGEISQAFVDPEWGAATAKQALDQGADVIFGAGGITGNGALQEVATADGAGEAVFCIGVDTDQWNTVPAAQPCLISSAMKLITPGVVELVTMASEGEFPGGNYFGDADLAPFHDFDDMVPQELKDLLEETKAGLIDGSIDTGYGN</sequence>
<dbReference type="GO" id="GO:0005886">
    <property type="term" value="C:plasma membrane"/>
    <property type="evidence" value="ECO:0007669"/>
    <property type="project" value="UniProtKB-SubCell"/>
</dbReference>
<name>A0A6B0YZR1_9CHLR</name>
<evidence type="ECO:0000256" key="5">
    <source>
        <dbReference type="ARBA" id="ARBA00023136"/>
    </source>
</evidence>
<evidence type="ECO:0000256" key="7">
    <source>
        <dbReference type="SAM" id="SignalP"/>
    </source>
</evidence>
<evidence type="ECO:0000259" key="8">
    <source>
        <dbReference type="Pfam" id="PF02608"/>
    </source>
</evidence>
<evidence type="ECO:0000256" key="3">
    <source>
        <dbReference type="ARBA" id="ARBA00022475"/>
    </source>
</evidence>
<dbReference type="PANTHER" id="PTHR34296:SF2">
    <property type="entry name" value="ABC TRANSPORTER GUANOSINE-BINDING PROTEIN NUPN"/>
    <property type="match status" value="1"/>
</dbReference>
<feature type="domain" description="ABC transporter substrate-binding protein PnrA-like" evidence="8">
    <location>
        <begin position="43"/>
        <end position="308"/>
    </location>
</feature>
<dbReference type="AlphaFoldDB" id="A0A6B0YZR1"/>
<evidence type="ECO:0000256" key="6">
    <source>
        <dbReference type="ARBA" id="ARBA00023288"/>
    </source>
</evidence>
<gene>
    <name evidence="9" type="ORF">F4Y42_15730</name>
</gene>
<dbReference type="InterPro" id="IPR050957">
    <property type="entry name" value="BMP_lipoprotein"/>
</dbReference>
<feature type="chain" id="PRO_5025595550" evidence="7">
    <location>
        <begin position="24"/>
        <end position="351"/>
    </location>
</feature>
<dbReference type="PANTHER" id="PTHR34296">
    <property type="entry name" value="TRANSCRIPTIONAL ACTIVATOR PROTEIN MED"/>
    <property type="match status" value="1"/>
</dbReference>
<evidence type="ECO:0000256" key="1">
    <source>
        <dbReference type="ARBA" id="ARBA00004193"/>
    </source>
</evidence>
<reference evidence="9" key="1">
    <citation type="submission" date="2019-09" db="EMBL/GenBank/DDBJ databases">
        <title>Characterisation of the sponge microbiome using genome-centric metagenomics.</title>
        <authorList>
            <person name="Engelberts J.P."/>
            <person name="Robbins S.J."/>
            <person name="De Goeij J.M."/>
            <person name="Aranda M."/>
            <person name="Bell S.C."/>
            <person name="Webster N.S."/>
        </authorList>
    </citation>
    <scope>NUCLEOTIDE SEQUENCE</scope>
    <source>
        <strain evidence="9">SB0664_bin_27</strain>
    </source>
</reference>
<evidence type="ECO:0000256" key="2">
    <source>
        <dbReference type="ARBA" id="ARBA00008610"/>
    </source>
</evidence>
<dbReference type="PROSITE" id="PS51257">
    <property type="entry name" value="PROKAR_LIPOPROTEIN"/>
    <property type="match status" value="1"/>
</dbReference>
<dbReference type="Pfam" id="PF02608">
    <property type="entry name" value="Bmp"/>
    <property type="match status" value="1"/>
</dbReference>
<feature type="signal peptide" evidence="7">
    <location>
        <begin position="1"/>
        <end position="23"/>
    </location>
</feature>
<comment type="subcellular location">
    <subcellularLocation>
        <location evidence="1">Cell membrane</location>
        <topology evidence="1">Lipid-anchor</topology>
    </subcellularLocation>
</comment>
<keyword evidence="4 7" id="KW-0732">Signal</keyword>
<evidence type="ECO:0000313" key="9">
    <source>
        <dbReference type="EMBL" id="MXY94888.1"/>
    </source>
</evidence>
<dbReference type="InterPro" id="IPR028082">
    <property type="entry name" value="Peripla_BP_I"/>
</dbReference>
<accession>A0A6B0YZR1</accession>